<dbReference type="Gramene" id="Psat05G0738700-T1">
    <property type="protein sequence ID" value="KAI5412730.1"/>
    <property type="gene ID" value="KIW84_057387"/>
</dbReference>
<organism evidence="1 2">
    <name type="scientific">Pisum sativum</name>
    <name type="common">Garden pea</name>
    <name type="synonym">Lathyrus oleraceus</name>
    <dbReference type="NCBI Taxonomy" id="3888"/>
    <lineage>
        <taxon>Eukaryota</taxon>
        <taxon>Viridiplantae</taxon>
        <taxon>Streptophyta</taxon>
        <taxon>Embryophyta</taxon>
        <taxon>Tracheophyta</taxon>
        <taxon>Spermatophyta</taxon>
        <taxon>Magnoliopsida</taxon>
        <taxon>eudicotyledons</taxon>
        <taxon>Gunneridae</taxon>
        <taxon>Pentapetalae</taxon>
        <taxon>rosids</taxon>
        <taxon>fabids</taxon>
        <taxon>Fabales</taxon>
        <taxon>Fabaceae</taxon>
        <taxon>Papilionoideae</taxon>
        <taxon>50 kb inversion clade</taxon>
        <taxon>NPAAA clade</taxon>
        <taxon>Hologalegina</taxon>
        <taxon>IRL clade</taxon>
        <taxon>Fabeae</taxon>
        <taxon>Lathyrus</taxon>
    </lineage>
</organism>
<sequence>MGAPMQLKHTKGLPNKGLGVPDRAYNLTRIDQCIYIPPEPKPTQHTPSFTYSVNVPSPFRTGSSTTNTTTIPPPCPIFTPTVNLDFDSESNDGSEYNLFLDQNSGDDSSFANDDVYPPYSTSEANPCYNIGDAMIECRHCKALMWYQERVDKHKHAANPKYQLCCGNGKVELTFLKHPPSLLSHLLFDHNSKDSKNFQSNLRTYNMMFAFTSPDAKLDNKFNNGSGPPIIRIQGQTFHRIGSLLPSEGQAPKFAQLYIYDTENEVSNRIDGLRKKNIDLRIIKNLTDMLYTNNAHAKSFCMERHRLNQGNLHNLKLRLIANRATNGRVYNQSTVYEVATLIVGDADTTEERDIIMQRQGETLKCIDEFHASYLAYQYPLIFPYGENGYRPNVAHRDLHIFDNNSRNILTLREWLAFRIQTRGEEGKTLLSSRRLFQ</sequence>
<accession>A0A9D5ANS7</accession>
<protein>
    <recommendedName>
        <fullName evidence="3">Helitron helicase-like domain-containing protein</fullName>
    </recommendedName>
</protein>
<name>A0A9D5ANS7_PEA</name>
<keyword evidence="2" id="KW-1185">Reference proteome</keyword>
<reference evidence="1 2" key="1">
    <citation type="journal article" date="2022" name="Nat. Genet.">
        <title>Improved pea reference genome and pan-genome highlight genomic features and evolutionary characteristics.</title>
        <authorList>
            <person name="Yang T."/>
            <person name="Liu R."/>
            <person name="Luo Y."/>
            <person name="Hu S."/>
            <person name="Wang D."/>
            <person name="Wang C."/>
            <person name="Pandey M.K."/>
            <person name="Ge S."/>
            <person name="Xu Q."/>
            <person name="Li N."/>
            <person name="Li G."/>
            <person name="Huang Y."/>
            <person name="Saxena R.K."/>
            <person name="Ji Y."/>
            <person name="Li M."/>
            <person name="Yan X."/>
            <person name="He Y."/>
            <person name="Liu Y."/>
            <person name="Wang X."/>
            <person name="Xiang C."/>
            <person name="Varshney R.K."/>
            <person name="Ding H."/>
            <person name="Gao S."/>
            <person name="Zong X."/>
        </authorList>
    </citation>
    <scope>NUCLEOTIDE SEQUENCE [LARGE SCALE GENOMIC DNA]</scope>
    <source>
        <strain evidence="1 2">cv. Zhongwan 6</strain>
    </source>
</reference>
<dbReference type="Proteomes" id="UP001058974">
    <property type="component" value="Chromosome 5"/>
</dbReference>
<comment type="caution">
    <text evidence="1">The sequence shown here is derived from an EMBL/GenBank/DDBJ whole genome shotgun (WGS) entry which is preliminary data.</text>
</comment>
<dbReference type="EMBL" id="JAMSHJ010000005">
    <property type="protein sequence ID" value="KAI5412730.1"/>
    <property type="molecule type" value="Genomic_DNA"/>
</dbReference>
<dbReference type="AlphaFoldDB" id="A0A9D5ANS7"/>
<evidence type="ECO:0000313" key="2">
    <source>
        <dbReference type="Proteomes" id="UP001058974"/>
    </source>
</evidence>
<gene>
    <name evidence="1" type="ORF">KIW84_057387</name>
</gene>
<dbReference type="PANTHER" id="PTHR45786">
    <property type="entry name" value="DNA BINDING PROTEIN-LIKE"/>
    <property type="match status" value="1"/>
</dbReference>
<dbReference type="PANTHER" id="PTHR45786:SF74">
    <property type="entry name" value="ATP-DEPENDENT DNA HELICASE"/>
    <property type="match status" value="1"/>
</dbReference>
<evidence type="ECO:0000313" key="1">
    <source>
        <dbReference type="EMBL" id="KAI5412730.1"/>
    </source>
</evidence>
<evidence type="ECO:0008006" key="3">
    <source>
        <dbReference type="Google" id="ProtNLM"/>
    </source>
</evidence>
<proteinExistence type="predicted"/>